<organism evidence="1 2">
    <name type="scientific">Cucumis sativus</name>
    <name type="common">Cucumber</name>
    <dbReference type="NCBI Taxonomy" id="3659"/>
    <lineage>
        <taxon>Eukaryota</taxon>
        <taxon>Viridiplantae</taxon>
        <taxon>Streptophyta</taxon>
        <taxon>Embryophyta</taxon>
        <taxon>Tracheophyta</taxon>
        <taxon>Spermatophyta</taxon>
        <taxon>Magnoliopsida</taxon>
        <taxon>eudicotyledons</taxon>
        <taxon>Gunneridae</taxon>
        <taxon>Pentapetalae</taxon>
        <taxon>rosids</taxon>
        <taxon>fabids</taxon>
        <taxon>Cucurbitales</taxon>
        <taxon>Cucurbitaceae</taxon>
        <taxon>Benincaseae</taxon>
        <taxon>Cucumis</taxon>
    </lineage>
</organism>
<reference evidence="1 2" key="2">
    <citation type="journal article" date="2009" name="PLoS ONE">
        <title>An integrated genetic and cytogenetic map of the cucumber genome.</title>
        <authorList>
            <person name="Ren Y."/>
            <person name="Zhang Z."/>
            <person name="Liu J."/>
            <person name="Staub J.E."/>
            <person name="Han Y."/>
            <person name="Cheng Z."/>
            <person name="Li X."/>
            <person name="Lu J."/>
            <person name="Miao H."/>
            <person name="Kang H."/>
            <person name="Xie B."/>
            <person name="Gu X."/>
            <person name="Wang X."/>
            <person name="Du Y."/>
            <person name="Jin W."/>
            <person name="Huang S."/>
        </authorList>
    </citation>
    <scope>NUCLEOTIDE SEQUENCE [LARGE SCALE GENOMIC DNA]</scope>
    <source>
        <strain evidence="2">cv. 9930</strain>
    </source>
</reference>
<gene>
    <name evidence="1" type="ORF">Csa_5G647405</name>
</gene>
<proteinExistence type="predicted"/>
<reference evidence="1 2" key="4">
    <citation type="journal article" date="2011" name="BMC Genomics">
        <title>RNA-Seq improves annotation of protein-coding genes in the cucumber genome.</title>
        <authorList>
            <person name="Li Z."/>
            <person name="Zhang Z."/>
            <person name="Yan P."/>
            <person name="Huang S."/>
            <person name="Fei Z."/>
            <person name="Lin K."/>
        </authorList>
    </citation>
    <scope>NUCLEOTIDE SEQUENCE [LARGE SCALE GENOMIC DNA]</scope>
    <source>
        <strain evidence="2">cv. 9930</strain>
    </source>
</reference>
<keyword evidence="2" id="KW-1185">Reference proteome</keyword>
<protein>
    <submittedName>
        <fullName evidence="1">Uncharacterized protein</fullName>
    </submittedName>
</protein>
<name>A0A0A0KSS0_CUCSA</name>
<evidence type="ECO:0000313" key="1">
    <source>
        <dbReference type="EMBL" id="KGN52618.1"/>
    </source>
</evidence>
<dbReference type="AlphaFoldDB" id="A0A0A0KSS0"/>
<dbReference type="EMBL" id="CM002926">
    <property type="protein sequence ID" value="KGN52618.1"/>
    <property type="molecule type" value="Genomic_DNA"/>
</dbReference>
<reference evidence="1 2" key="1">
    <citation type="journal article" date="2009" name="Nat. Genet.">
        <title>The genome of the cucumber, Cucumis sativus L.</title>
        <authorList>
            <person name="Huang S."/>
            <person name="Li R."/>
            <person name="Zhang Z."/>
            <person name="Li L."/>
            <person name="Gu X."/>
            <person name="Fan W."/>
            <person name="Lucas W.J."/>
            <person name="Wang X."/>
            <person name="Xie B."/>
            <person name="Ni P."/>
            <person name="Ren Y."/>
            <person name="Zhu H."/>
            <person name="Li J."/>
            <person name="Lin K."/>
            <person name="Jin W."/>
            <person name="Fei Z."/>
            <person name="Li G."/>
            <person name="Staub J."/>
            <person name="Kilian A."/>
            <person name="van der Vossen E.A."/>
            <person name="Wu Y."/>
            <person name="Guo J."/>
            <person name="He J."/>
            <person name="Jia Z."/>
            <person name="Ren Y."/>
            <person name="Tian G."/>
            <person name="Lu Y."/>
            <person name="Ruan J."/>
            <person name="Qian W."/>
            <person name="Wang M."/>
            <person name="Huang Q."/>
            <person name="Li B."/>
            <person name="Xuan Z."/>
            <person name="Cao J."/>
            <person name="Asan"/>
            <person name="Wu Z."/>
            <person name="Zhang J."/>
            <person name="Cai Q."/>
            <person name="Bai Y."/>
            <person name="Zhao B."/>
            <person name="Han Y."/>
            <person name="Li Y."/>
            <person name="Li X."/>
            <person name="Wang S."/>
            <person name="Shi Q."/>
            <person name="Liu S."/>
            <person name="Cho W.K."/>
            <person name="Kim J.Y."/>
            <person name="Xu Y."/>
            <person name="Heller-Uszynska K."/>
            <person name="Miao H."/>
            <person name="Cheng Z."/>
            <person name="Zhang S."/>
            <person name="Wu J."/>
            <person name="Yang Y."/>
            <person name="Kang H."/>
            <person name="Li M."/>
            <person name="Liang H."/>
            <person name="Ren X."/>
            <person name="Shi Z."/>
            <person name="Wen M."/>
            <person name="Jian M."/>
            <person name="Yang H."/>
            <person name="Zhang G."/>
            <person name="Yang Z."/>
            <person name="Chen R."/>
            <person name="Liu S."/>
            <person name="Li J."/>
            <person name="Ma L."/>
            <person name="Liu H."/>
            <person name="Zhou Y."/>
            <person name="Zhao J."/>
            <person name="Fang X."/>
            <person name="Li G."/>
            <person name="Fang L."/>
            <person name="Li Y."/>
            <person name="Liu D."/>
            <person name="Zheng H."/>
            <person name="Zhang Y."/>
            <person name="Qin N."/>
            <person name="Li Z."/>
            <person name="Yang G."/>
            <person name="Yang S."/>
            <person name="Bolund L."/>
            <person name="Kristiansen K."/>
            <person name="Zheng H."/>
            <person name="Li S."/>
            <person name="Zhang X."/>
            <person name="Yang H."/>
            <person name="Wang J."/>
            <person name="Sun R."/>
            <person name="Zhang B."/>
            <person name="Jiang S."/>
            <person name="Wang J."/>
            <person name="Du Y."/>
            <person name="Li S."/>
        </authorList>
    </citation>
    <scope>NUCLEOTIDE SEQUENCE [LARGE SCALE GENOMIC DNA]</scope>
    <source>
        <strain evidence="2">cv. 9930</strain>
    </source>
</reference>
<sequence length="126" mass="14959">MFLQLLHLLNRTLLIINPFQSIRKSLPPFTGIFPFQRRLHPLHNLLHKPHIGKHPLRHRQYRQHLYPNSTFSPLRWSKPQPALPCCTPQNPHHSVFLCKSLVVNSVVFSLHMPPCLRCRDLRCRQR</sequence>
<dbReference type="Gramene" id="KGN52618">
    <property type="protein sequence ID" value="KGN52618"/>
    <property type="gene ID" value="Csa_5G647405"/>
</dbReference>
<evidence type="ECO:0000313" key="2">
    <source>
        <dbReference type="Proteomes" id="UP000029981"/>
    </source>
</evidence>
<accession>A0A0A0KSS0</accession>
<dbReference type="Proteomes" id="UP000029981">
    <property type="component" value="Chromosome 5"/>
</dbReference>
<reference evidence="1 2" key="3">
    <citation type="journal article" date="2010" name="BMC Genomics">
        <title>Transcriptome sequencing and comparative analysis of cucumber flowers with different sex types.</title>
        <authorList>
            <person name="Guo S."/>
            <person name="Zheng Y."/>
            <person name="Joung J.G."/>
            <person name="Liu S."/>
            <person name="Zhang Z."/>
            <person name="Crasta O.R."/>
            <person name="Sobral B.W."/>
            <person name="Xu Y."/>
            <person name="Huang S."/>
            <person name="Fei Z."/>
        </authorList>
    </citation>
    <scope>NUCLEOTIDE SEQUENCE [LARGE SCALE GENOMIC DNA]</scope>
    <source>
        <strain evidence="2">cv. 9930</strain>
    </source>
</reference>